<evidence type="ECO:0000313" key="2">
    <source>
        <dbReference type="EMBL" id="TKR64434.1"/>
    </source>
</evidence>
<protein>
    <submittedName>
        <fullName evidence="2">Uncharacterized protein</fullName>
    </submittedName>
</protein>
<feature type="region of interest" description="Disordered" evidence="1">
    <location>
        <begin position="18"/>
        <end position="37"/>
    </location>
</feature>
<gene>
    <name evidence="2" type="ORF">L596_024963</name>
</gene>
<sequence>MFSDKSSSLFGLITSNASKSSKTSSNLRITSTSSRRSSQYAISSSFLIASKRWPARMLTAMYSGSVRPE</sequence>
<comment type="caution">
    <text evidence="2">The sequence shown here is derived from an EMBL/GenBank/DDBJ whole genome shotgun (WGS) entry which is preliminary data.</text>
</comment>
<dbReference type="Proteomes" id="UP000298663">
    <property type="component" value="Unassembled WGS sequence"/>
</dbReference>
<keyword evidence="3" id="KW-1185">Reference proteome</keyword>
<proteinExistence type="predicted"/>
<name>A0A4U5M6F9_STECR</name>
<evidence type="ECO:0000313" key="3">
    <source>
        <dbReference type="Proteomes" id="UP000298663"/>
    </source>
</evidence>
<evidence type="ECO:0000256" key="1">
    <source>
        <dbReference type="SAM" id="MobiDB-lite"/>
    </source>
</evidence>
<dbReference type="AlphaFoldDB" id="A0A4U5M6F9"/>
<reference evidence="2 3" key="2">
    <citation type="journal article" date="2019" name="G3 (Bethesda)">
        <title>Hybrid Assembly of the Genome of the Entomopathogenic Nematode Steinernema carpocapsae Identifies the X-Chromosome.</title>
        <authorList>
            <person name="Serra L."/>
            <person name="Macchietto M."/>
            <person name="Macias-Munoz A."/>
            <person name="McGill C.J."/>
            <person name="Rodriguez I.M."/>
            <person name="Rodriguez B."/>
            <person name="Murad R."/>
            <person name="Mortazavi A."/>
        </authorList>
    </citation>
    <scope>NUCLEOTIDE SEQUENCE [LARGE SCALE GENOMIC DNA]</scope>
    <source>
        <strain evidence="2 3">ALL</strain>
    </source>
</reference>
<reference evidence="2 3" key="1">
    <citation type="journal article" date="2015" name="Genome Biol.">
        <title>Comparative genomics of Steinernema reveals deeply conserved gene regulatory networks.</title>
        <authorList>
            <person name="Dillman A.R."/>
            <person name="Macchietto M."/>
            <person name="Porter C.F."/>
            <person name="Rogers A."/>
            <person name="Williams B."/>
            <person name="Antoshechkin I."/>
            <person name="Lee M.M."/>
            <person name="Goodwin Z."/>
            <person name="Lu X."/>
            <person name="Lewis E.E."/>
            <person name="Goodrich-Blair H."/>
            <person name="Stock S.P."/>
            <person name="Adams B.J."/>
            <person name="Sternberg P.W."/>
            <person name="Mortazavi A."/>
        </authorList>
    </citation>
    <scope>NUCLEOTIDE SEQUENCE [LARGE SCALE GENOMIC DNA]</scope>
    <source>
        <strain evidence="2 3">ALL</strain>
    </source>
</reference>
<organism evidence="2 3">
    <name type="scientific">Steinernema carpocapsae</name>
    <name type="common">Entomopathogenic nematode</name>
    <dbReference type="NCBI Taxonomy" id="34508"/>
    <lineage>
        <taxon>Eukaryota</taxon>
        <taxon>Metazoa</taxon>
        <taxon>Ecdysozoa</taxon>
        <taxon>Nematoda</taxon>
        <taxon>Chromadorea</taxon>
        <taxon>Rhabditida</taxon>
        <taxon>Tylenchina</taxon>
        <taxon>Panagrolaimomorpha</taxon>
        <taxon>Strongyloidoidea</taxon>
        <taxon>Steinernematidae</taxon>
        <taxon>Steinernema</taxon>
    </lineage>
</organism>
<accession>A0A4U5M6F9</accession>
<dbReference type="EMBL" id="AZBU02000009">
    <property type="protein sequence ID" value="TKR64434.1"/>
    <property type="molecule type" value="Genomic_DNA"/>
</dbReference>